<proteinExistence type="predicted"/>
<protein>
    <submittedName>
        <fullName evidence="1">Uncharacterized protein</fullName>
    </submittedName>
</protein>
<accession>A0AAD9EGD5</accession>
<organism evidence="1 2">
    <name type="scientific">Colletotrichum chrysophilum</name>
    <dbReference type="NCBI Taxonomy" id="1836956"/>
    <lineage>
        <taxon>Eukaryota</taxon>
        <taxon>Fungi</taxon>
        <taxon>Dikarya</taxon>
        <taxon>Ascomycota</taxon>
        <taxon>Pezizomycotina</taxon>
        <taxon>Sordariomycetes</taxon>
        <taxon>Hypocreomycetidae</taxon>
        <taxon>Glomerellales</taxon>
        <taxon>Glomerellaceae</taxon>
        <taxon>Colletotrichum</taxon>
        <taxon>Colletotrichum gloeosporioides species complex</taxon>
    </lineage>
</organism>
<dbReference type="AlphaFoldDB" id="A0AAD9EGD5"/>
<evidence type="ECO:0000313" key="2">
    <source>
        <dbReference type="Proteomes" id="UP001243330"/>
    </source>
</evidence>
<reference evidence="1" key="1">
    <citation type="submission" date="2023-01" db="EMBL/GenBank/DDBJ databases">
        <title>Colletotrichum chrysophilum M932 genome sequence.</title>
        <authorList>
            <person name="Baroncelli R."/>
        </authorList>
    </citation>
    <scope>NUCLEOTIDE SEQUENCE</scope>
    <source>
        <strain evidence="1">M932</strain>
    </source>
</reference>
<dbReference type="Proteomes" id="UP001243330">
    <property type="component" value="Unassembled WGS sequence"/>
</dbReference>
<comment type="caution">
    <text evidence="1">The sequence shown here is derived from an EMBL/GenBank/DDBJ whole genome shotgun (WGS) entry which is preliminary data.</text>
</comment>
<sequence length="87" mass="9686">MASPSLRARLLVSPRRWFHHRADVFPMVATPGAAPPLLVGSSIPLLAQLLNIWGDWRLGKKEKLVTTPSYPRTPRRTRDGCGCHGFV</sequence>
<keyword evidence="2" id="KW-1185">Reference proteome</keyword>
<evidence type="ECO:0000313" key="1">
    <source>
        <dbReference type="EMBL" id="KAK1843796.1"/>
    </source>
</evidence>
<dbReference type="EMBL" id="JAQOWY010000340">
    <property type="protein sequence ID" value="KAK1843796.1"/>
    <property type="molecule type" value="Genomic_DNA"/>
</dbReference>
<name>A0AAD9EGD5_9PEZI</name>
<gene>
    <name evidence="1" type="ORF">CCHR01_13584</name>
</gene>